<evidence type="ECO:0000313" key="1">
    <source>
        <dbReference type="EMBL" id="MDB9540644.1"/>
    </source>
</evidence>
<protein>
    <recommendedName>
        <fullName evidence="3">Dirigent protein</fullName>
    </recommendedName>
</protein>
<accession>A0ABT5ATL2</accession>
<reference evidence="1 2" key="1">
    <citation type="submission" date="2023-01" db="EMBL/GenBank/DDBJ databases">
        <title>Genomes from the Australian National Cyanobacteria Reference Collection.</title>
        <authorList>
            <person name="Willis A."/>
            <person name="Lee E.M.F."/>
        </authorList>
    </citation>
    <scope>NUCLEOTIDE SEQUENCE [LARGE SCALE GENOMIC DNA]</scope>
    <source>
        <strain evidence="1 2">CS-1033</strain>
    </source>
</reference>
<organism evidence="1 2">
    <name type="scientific">Anabaenopsis arnoldii</name>
    <dbReference type="NCBI Taxonomy" id="2152938"/>
    <lineage>
        <taxon>Bacteria</taxon>
        <taxon>Bacillati</taxon>
        <taxon>Cyanobacteriota</taxon>
        <taxon>Cyanophyceae</taxon>
        <taxon>Nostocales</taxon>
        <taxon>Nodulariaceae</taxon>
        <taxon>Anabaenopsis</taxon>
    </lineage>
</organism>
<gene>
    <name evidence="1" type="ORF">PN457_13440</name>
</gene>
<evidence type="ECO:0000313" key="2">
    <source>
        <dbReference type="Proteomes" id="UP001212499"/>
    </source>
</evidence>
<dbReference type="Proteomes" id="UP001212499">
    <property type="component" value="Unassembled WGS sequence"/>
</dbReference>
<dbReference type="RefSeq" id="WP_271733888.1">
    <property type="nucleotide sequence ID" value="NZ_JANQDP010000157.1"/>
</dbReference>
<comment type="caution">
    <text evidence="1">The sequence shown here is derived from an EMBL/GenBank/DDBJ whole genome shotgun (WGS) entry which is preliminary data.</text>
</comment>
<sequence>MSNYPVIKAVLIAVIWITILIRGTLVMAQHTTDFFNVAQIAAACNFAAGPIAGQLVESYSGGDTTSLVAIGDGNGVAKGLPGRALIDCNSPTGTYAIITSPQFVPGSSTSDITSIVTTGITTLYRGGTIDPFDPNEPLNQMLSVVGDGKTESKSTPILLTDGGGFPDFGAPTWFLIGMEILLNRQGAPSGEFTFQSSLTLIPN</sequence>
<name>A0ABT5ATL2_9CYAN</name>
<dbReference type="EMBL" id="JAQMUH010000150">
    <property type="protein sequence ID" value="MDB9540644.1"/>
    <property type="molecule type" value="Genomic_DNA"/>
</dbReference>
<proteinExistence type="predicted"/>
<evidence type="ECO:0008006" key="3">
    <source>
        <dbReference type="Google" id="ProtNLM"/>
    </source>
</evidence>
<keyword evidence="2" id="KW-1185">Reference proteome</keyword>